<evidence type="ECO:0000313" key="2">
    <source>
        <dbReference type="WBParaSite" id="Csp11.Scaffold630.g22223.t1"/>
    </source>
</evidence>
<dbReference type="WBParaSite" id="Csp11.Scaffold630.g22223.t1">
    <property type="protein sequence ID" value="Csp11.Scaffold630.g22223.t1"/>
    <property type="gene ID" value="Csp11.Scaffold630.g22223"/>
</dbReference>
<organism evidence="1 2">
    <name type="scientific">Caenorhabditis tropicalis</name>
    <dbReference type="NCBI Taxonomy" id="1561998"/>
    <lineage>
        <taxon>Eukaryota</taxon>
        <taxon>Metazoa</taxon>
        <taxon>Ecdysozoa</taxon>
        <taxon>Nematoda</taxon>
        <taxon>Chromadorea</taxon>
        <taxon>Rhabditida</taxon>
        <taxon>Rhabditina</taxon>
        <taxon>Rhabditomorpha</taxon>
        <taxon>Rhabditoidea</taxon>
        <taxon>Rhabditidae</taxon>
        <taxon>Peloderinae</taxon>
        <taxon>Caenorhabditis</taxon>
    </lineage>
</organism>
<protein>
    <submittedName>
        <fullName evidence="2">Bulb-type lectin domain-containing protein</fullName>
    </submittedName>
</protein>
<proteinExistence type="predicted"/>
<evidence type="ECO:0000313" key="1">
    <source>
        <dbReference type="Proteomes" id="UP000095282"/>
    </source>
</evidence>
<dbReference type="Proteomes" id="UP000095282">
    <property type="component" value="Unplaced"/>
</dbReference>
<keyword evidence="1" id="KW-1185">Reference proteome</keyword>
<sequence>MGASYNETAQKWYWDDGHAIPTMEPQPAEVTPDGHIAWLLYEGDRVLKSPNDTLLYSTVQVNCGICGYPSPVSVE</sequence>
<reference evidence="2" key="1">
    <citation type="submission" date="2016-11" db="UniProtKB">
        <authorList>
            <consortium name="WormBaseParasite"/>
        </authorList>
    </citation>
    <scope>IDENTIFICATION</scope>
</reference>
<name>A0A1I7V474_9PELO</name>
<accession>A0A1I7V474</accession>
<dbReference type="AlphaFoldDB" id="A0A1I7V474"/>